<dbReference type="EMBL" id="CP002831">
    <property type="protein sequence ID" value="AFC26396.1"/>
    <property type="molecule type" value="Genomic_DNA"/>
</dbReference>
<proteinExistence type="predicted"/>
<name>H6L6W6_SAPGL</name>
<dbReference type="Proteomes" id="UP000007519">
    <property type="component" value="Chromosome"/>
</dbReference>
<gene>
    <name evidence="1" type="ordered locus">SGRA_3675</name>
</gene>
<dbReference type="KEGG" id="sgn:SGRA_3675"/>
<dbReference type="STRING" id="984262.SGRA_3675"/>
<evidence type="ECO:0000313" key="1">
    <source>
        <dbReference type="EMBL" id="AFC26396.1"/>
    </source>
</evidence>
<dbReference type="AlphaFoldDB" id="H6L6W6"/>
<keyword evidence="2" id="KW-1185">Reference proteome</keyword>
<sequence length="53" mass="6243">MLPGCRFQPTDHRSFFTEEKILLFLTPLLIESRYLKVFFLGAKFFPFSSKQGL</sequence>
<organism evidence="1 2">
    <name type="scientific">Saprospira grandis (strain Lewin)</name>
    <dbReference type="NCBI Taxonomy" id="984262"/>
    <lineage>
        <taxon>Bacteria</taxon>
        <taxon>Pseudomonadati</taxon>
        <taxon>Bacteroidota</taxon>
        <taxon>Saprospiria</taxon>
        <taxon>Saprospirales</taxon>
        <taxon>Saprospiraceae</taxon>
        <taxon>Saprospira</taxon>
    </lineage>
</organism>
<accession>H6L6W6</accession>
<reference evidence="1 2" key="1">
    <citation type="journal article" date="2012" name="Stand. Genomic Sci.">
        <title>Complete genome sequencing and analysis of Saprospira grandis str. Lewin, a predatory marine bacterium.</title>
        <authorList>
            <person name="Saw J.H."/>
            <person name="Yuryev A."/>
            <person name="Kanbe M."/>
            <person name="Hou S."/>
            <person name="Young A.G."/>
            <person name="Aizawa S."/>
            <person name="Alam M."/>
        </authorList>
    </citation>
    <scope>NUCLEOTIDE SEQUENCE [LARGE SCALE GENOMIC DNA]</scope>
    <source>
        <strain evidence="1 2">Lewin</strain>
    </source>
</reference>
<evidence type="ECO:0000313" key="2">
    <source>
        <dbReference type="Proteomes" id="UP000007519"/>
    </source>
</evidence>
<protein>
    <submittedName>
        <fullName evidence="1">Uncharacterized protein</fullName>
    </submittedName>
</protein>
<dbReference type="HOGENOM" id="CLU_3066080_0_0_10"/>